<feature type="signal peptide" evidence="2">
    <location>
        <begin position="1"/>
        <end position="29"/>
    </location>
</feature>
<dbReference type="STRING" id="1901.BB341_27400"/>
<dbReference type="AlphaFoldDB" id="E2Q5Y3"/>
<dbReference type="InterPro" id="IPR009003">
    <property type="entry name" value="Peptidase_S1_PA"/>
</dbReference>
<evidence type="ECO:0000313" key="3">
    <source>
        <dbReference type="EMBL" id="EFG05143.1"/>
    </source>
</evidence>
<name>E2Q5Y3_STRCL</name>
<evidence type="ECO:0000256" key="1">
    <source>
        <dbReference type="SAM" id="MobiDB-lite"/>
    </source>
</evidence>
<gene>
    <name evidence="3" type="ORF">SCLAV_0067</name>
</gene>
<evidence type="ECO:0000256" key="2">
    <source>
        <dbReference type="SAM" id="SignalP"/>
    </source>
</evidence>
<reference evidence="3 4" key="1">
    <citation type="journal article" date="2010" name="Genome Biol. Evol.">
        <title>The sequence of a 1.8-mb bacterial linear plasmid reveals a rich evolutionary reservoir of secondary metabolic pathways.</title>
        <authorList>
            <person name="Medema M.H."/>
            <person name="Trefzer A."/>
            <person name="Kovalchuk A."/>
            <person name="van den Berg M."/>
            <person name="Mueller U."/>
            <person name="Heijne W."/>
            <person name="Wu L."/>
            <person name="Alam M.T."/>
            <person name="Ronning C.M."/>
            <person name="Nierman W.C."/>
            <person name="Bovenberg R.A.L."/>
            <person name="Breitling R."/>
            <person name="Takano E."/>
        </authorList>
    </citation>
    <scope>NUCLEOTIDE SEQUENCE [LARGE SCALE GENOMIC DNA]</scope>
    <source>
        <strain evidence="4">ATCC 27064 / DSM 738 / JCM 4710 / NBRC 13307 / NCIMB 12785 / NRRL 3585 / VKM Ac-602</strain>
    </source>
</reference>
<accession>E2Q5Y3</accession>
<protein>
    <recommendedName>
        <fullName evidence="5">Serine protease</fullName>
    </recommendedName>
</protein>
<dbReference type="Gene3D" id="2.40.10.10">
    <property type="entry name" value="Trypsin-like serine proteases"/>
    <property type="match status" value="2"/>
</dbReference>
<dbReference type="GeneID" id="93733212"/>
<feature type="chain" id="PRO_5003162584" description="Serine protease" evidence="2">
    <location>
        <begin position="30"/>
        <end position="347"/>
    </location>
</feature>
<dbReference type="SUPFAM" id="SSF50494">
    <property type="entry name" value="Trypsin-like serine proteases"/>
    <property type="match status" value="1"/>
</dbReference>
<proteinExistence type="predicted"/>
<sequence length="347" mass="34736">MRKAKRTLIGALAAAALTLTTLGMSQAQATGGEKSREPLGASTTRSPGPAPDAAAPAALAAPGAAGALDMIQRRIAAYVEAHGTQYGFGSYVDGTSGQIVLQTDAPEHVVAELTALPGASAAESAAVEAIRLVGEAPSDNFGRRDDSPPFYGGGGLAAAGFLCSSGYAVTNAAGTSFMSTAGHCWANGTTVTTESGRYTYGTVSNRHLPPVTGDAIDVELIGGQSYAGRTFTGGVDSSTSIPVVSAGSASVGYNDYCHSGRTTGENCGHTATSITGQVCTQTGCKSPVIVYTGGTISQPGDSGGTFYAKNSSGSYIRGHVIAGSSTTGYAEPWTEVARVLGVSIVTG</sequence>
<feature type="region of interest" description="Disordered" evidence="1">
    <location>
        <begin position="27"/>
        <end position="56"/>
    </location>
</feature>
<dbReference type="EMBL" id="CM000913">
    <property type="protein sequence ID" value="EFG05143.1"/>
    <property type="molecule type" value="Genomic_DNA"/>
</dbReference>
<organism evidence="3 4">
    <name type="scientific">Streptomyces clavuligerus</name>
    <dbReference type="NCBI Taxonomy" id="1901"/>
    <lineage>
        <taxon>Bacteria</taxon>
        <taxon>Bacillati</taxon>
        <taxon>Actinomycetota</taxon>
        <taxon>Actinomycetes</taxon>
        <taxon>Kitasatosporales</taxon>
        <taxon>Streptomycetaceae</taxon>
        <taxon>Streptomyces</taxon>
    </lineage>
</organism>
<dbReference type="InterPro" id="IPR043504">
    <property type="entry name" value="Peptidase_S1_PA_chymotrypsin"/>
</dbReference>
<keyword evidence="2" id="KW-0732">Signal</keyword>
<dbReference type="Proteomes" id="UP000002357">
    <property type="component" value="Chromosome"/>
</dbReference>
<dbReference type="eggNOG" id="ENOG5032R66">
    <property type="taxonomic scope" value="Bacteria"/>
</dbReference>
<dbReference type="OrthoDB" id="4079607at2"/>
<evidence type="ECO:0000313" key="4">
    <source>
        <dbReference type="Proteomes" id="UP000002357"/>
    </source>
</evidence>
<keyword evidence="4" id="KW-1185">Reference proteome</keyword>
<dbReference type="KEGG" id="sclf:BB341_27400"/>
<evidence type="ECO:0008006" key="5">
    <source>
        <dbReference type="Google" id="ProtNLM"/>
    </source>
</evidence>
<dbReference type="RefSeq" id="WP_003959233.1">
    <property type="nucleotide sequence ID" value="NZ_CM000913.1"/>
</dbReference>